<dbReference type="InterPro" id="IPR008999">
    <property type="entry name" value="Actin-crosslinking"/>
</dbReference>
<evidence type="ECO:0000256" key="2">
    <source>
        <dbReference type="SAM" id="Phobius"/>
    </source>
</evidence>
<gene>
    <name evidence="4" type="ORF">RHGRI_033627</name>
</gene>
<dbReference type="PANTHER" id="PTHR31205">
    <property type="entry name" value="ACTIN CROSS-LINKING PROTEIN (DUF569)"/>
    <property type="match status" value="1"/>
</dbReference>
<protein>
    <recommendedName>
        <fullName evidence="3">DUF569 domain-containing protein</fullName>
    </recommendedName>
</protein>
<dbReference type="EMBL" id="JACTNZ010000012">
    <property type="protein sequence ID" value="KAG5521134.1"/>
    <property type="molecule type" value="Genomic_DNA"/>
</dbReference>
<evidence type="ECO:0000313" key="5">
    <source>
        <dbReference type="Proteomes" id="UP000823749"/>
    </source>
</evidence>
<organism evidence="4 5">
    <name type="scientific">Rhododendron griersonianum</name>
    <dbReference type="NCBI Taxonomy" id="479676"/>
    <lineage>
        <taxon>Eukaryota</taxon>
        <taxon>Viridiplantae</taxon>
        <taxon>Streptophyta</taxon>
        <taxon>Embryophyta</taxon>
        <taxon>Tracheophyta</taxon>
        <taxon>Spermatophyta</taxon>
        <taxon>Magnoliopsida</taxon>
        <taxon>eudicotyledons</taxon>
        <taxon>Gunneridae</taxon>
        <taxon>Pentapetalae</taxon>
        <taxon>asterids</taxon>
        <taxon>Ericales</taxon>
        <taxon>Ericaceae</taxon>
        <taxon>Ericoideae</taxon>
        <taxon>Rhodoreae</taxon>
        <taxon>Rhododendron</taxon>
    </lineage>
</organism>
<evidence type="ECO:0000256" key="1">
    <source>
        <dbReference type="SAM" id="MobiDB-lite"/>
    </source>
</evidence>
<feature type="domain" description="DUF569" evidence="3">
    <location>
        <begin position="69"/>
        <end position="205"/>
    </location>
</feature>
<feature type="domain" description="DUF569" evidence="3">
    <location>
        <begin position="297"/>
        <end position="435"/>
    </location>
</feature>
<feature type="region of interest" description="Disordered" evidence="1">
    <location>
        <begin position="232"/>
        <end position="265"/>
    </location>
</feature>
<feature type="transmembrane region" description="Helical" evidence="2">
    <location>
        <begin position="6"/>
        <end position="31"/>
    </location>
</feature>
<name>A0AAV6I317_9ERIC</name>
<evidence type="ECO:0000313" key="4">
    <source>
        <dbReference type="EMBL" id="KAG5521134.1"/>
    </source>
</evidence>
<proteinExistence type="predicted"/>
<dbReference type="InterPro" id="IPR007679">
    <property type="entry name" value="DUF569"/>
</dbReference>
<dbReference type="Proteomes" id="UP000823749">
    <property type="component" value="Chromosome 12"/>
</dbReference>
<comment type="caution">
    <text evidence="4">The sequence shown here is derived from an EMBL/GenBank/DDBJ whole genome shotgun (WGS) entry which is preliminary data.</text>
</comment>
<sequence length="1317" mass="149796">MEIWHLVVVAVVTVIVEGVMHLIFYALWGFVSPKLGRLWQRLAHLKEAQAAPVLLLDQGREIQSVMKVLFPNPKAVRLRGNHNKYLCAGEDEISVTQDESGSSENVCWTVEFCSELEDKIRLKSCYGKYLTASNKRFLFGLTGRKVLQMAGCLDSSVEWQPIQEGNWVKLRTRDGSFLRANGGVPPWQDSVTHDVPWVLQDLVLWDVDVVEIVSKQLPQPGVQLKSSESWSSSESNYRHNSRSFVRQEVSPPPYKAGRPLRKSRAPPRAGMDVCSVFFFCLYLISHAFVFLQIQTVMNLFPNAKVVRLRSNHNKYLCAEEDEISVTQEESGSSENVCWTVEFSSESEDKIRLKSCYGKYLTASNKRFLLGLTGHKVLQMAGCLDSSVEWQPIQEGNQVKLRTRDGNFLRANGGVAPWQDSVTHDIPWVLQDLVLWDVDVVEIVSEQSSQPSIRLESSKSWLSSELNHRHKSPSFGRQEIQSVMELFRNAKTVRLRGKHKKYLSAREDKKTVIQVAQDESGFLKNACWTVEFSSESENKIRLKSCYDKYLTASNKRFLLSVTGCKVLQTASCLDSSVEWQLVQKGNQVKLMTWDGNFLRANDSRDSVTHDVPIRKSKQDLVLWDVDVVEIVSEQSSRPIKPGVQLESLEFGGNGRLEVETGLEDIIVCSRSSMNTLYTLRSQLPPENVDMHVVVVQSSSRGYPVAFRLLATIFFSNISLRERERERDMEIWHLVVVAVETIVEGVMHLIFNAFWGFVSPKLGRLWRWLAHQKEPQAAPVLLRDQGREIQTVMNLFPNAKAMRLRGNHNKYLCAEEDKISVTQDESGSSENVCWTVEFCSESEDKIRLKSCYGKYLTASNKRFLFGLTGRKVLQMAGCLDSSVEWQPIQEGNSVKLRTRDGNFLRANGGISPWQDSVTHDVPWVLQDLVLWDVDVVASEQLPQPGSQLESSESWSSSESNYRHNSRSFVRQEIQTVMNLFPNGNAVRLRGNHNKYLCAEEDEISVTQDESSSSKNVCWTVEFSSESEDKIRLKSCYGKYLTASNKRFLLGLTGRKVLQMAGCLNSSVEWQPIQEGNRVKLRTRNGNFLRANGGVAPWRDSVTHDIPWVLEDLVLWDVDVVEIVSEQSPQSGVQLKSLDSWSSSESWPSSESNHQHHSPSFVRQEIQSVMELFRTAKTVRLRGKHKKYLSAKEDEKTVTQVTQDESGFLKNACWTVEFSSESENKIRLKSCYGKYLTASNKHSLLSMTGRKVLQMASCLDSSVEWQLIQEGNRVKLRTRDGNFLRANNDSKDSVTHDDPMRKSKQDRVLWDVDVVEIVSE</sequence>
<keyword evidence="2" id="KW-1133">Transmembrane helix</keyword>
<accession>A0AAV6I317</accession>
<feature type="domain" description="DUF569" evidence="3">
    <location>
        <begin position="791"/>
        <end position="929"/>
    </location>
</feature>
<dbReference type="CDD" id="cd23340">
    <property type="entry name" value="beta-trefoil_FSCN_ACP-like"/>
    <property type="match status" value="6"/>
</dbReference>
<feature type="domain" description="DUF569" evidence="3">
    <location>
        <begin position="975"/>
        <end position="1113"/>
    </location>
</feature>
<feature type="domain" description="DUF569" evidence="3">
    <location>
        <begin position="483"/>
        <end position="622"/>
    </location>
</feature>
<keyword evidence="2" id="KW-0812">Transmembrane</keyword>
<dbReference type="Pfam" id="PF04601">
    <property type="entry name" value="DUF569"/>
    <property type="match status" value="6"/>
</dbReference>
<dbReference type="Gene3D" id="2.80.10.50">
    <property type="match status" value="6"/>
</dbReference>
<reference evidence="4" key="1">
    <citation type="submission" date="2020-08" db="EMBL/GenBank/DDBJ databases">
        <title>Plant Genome Project.</title>
        <authorList>
            <person name="Zhang R.-G."/>
        </authorList>
    </citation>
    <scope>NUCLEOTIDE SEQUENCE</scope>
    <source>
        <strain evidence="4">WSP0</strain>
        <tissue evidence="4">Leaf</tissue>
    </source>
</reference>
<dbReference type="PANTHER" id="PTHR31205:SF69">
    <property type="entry name" value="ACTIN CROSS-LINKING PROTEIN (DUF569)"/>
    <property type="match status" value="1"/>
</dbReference>
<keyword evidence="2" id="KW-0472">Membrane</keyword>
<feature type="domain" description="DUF569" evidence="3">
    <location>
        <begin position="1167"/>
        <end position="1307"/>
    </location>
</feature>
<dbReference type="SUPFAM" id="SSF50405">
    <property type="entry name" value="Actin-crosslinking proteins"/>
    <property type="match status" value="6"/>
</dbReference>
<keyword evidence="5" id="KW-1185">Reference proteome</keyword>
<evidence type="ECO:0000259" key="3">
    <source>
        <dbReference type="Pfam" id="PF04601"/>
    </source>
</evidence>